<sequence length="148" mass="16904">MVATVTLANYVKRRTGVALGAKGSLRNMLYRSLGAGSFAGFWRYWNPIWSYYLTTHIFKPSKQYVPAGLAIIITFTASGAIHDLAMNIAGQKLWLLFTPWFAVMGVWVVISERFRFQYAGKSWLLRVVINLTTITLCFWVANFIFIKH</sequence>
<feature type="transmembrane region" description="Helical" evidence="1">
    <location>
        <begin position="64"/>
        <end position="81"/>
    </location>
</feature>
<proteinExistence type="predicted"/>
<evidence type="ECO:0000313" key="2">
    <source>
        <dbReference type="EMBL" id="RUO77783.1"/>
    </source>
</evidence>
<feature type="transmembrane region" description="Helical" evidence="1">
    <location>
        <begin position="123"/>
        <end position="146"/>
    </location>
</feature>
<dbReference type="OrthoDB" id="6269570at2"/>
<protein>
    <submittedName>
        <fullName evidence="2">Acyltransferase</fullName>
    </submittedName>
</protein>
<evidence type="ECO:0000313" key="3">
    <source>
        <dbReference type="Proteomes" id="UP000287908"/>
    </source>
</evidence>
<keyword evidence="2" id="KW-0808">Transferase</keyword>
<gene>
    <name evidence="2" type="ORF">CWI81_04705</name>
</gene>
<organism evidence="2 3">
    <name type="scientific">Idiomarina seosinensis</name>
    <dbReference type="NCBI Taxonomy" id="281739"/>
    <lineage>
        <taxon>Bacteria</taxon>
        <taxon>Pseudomonadati</taxon>
        <taxon>Pseudomonadota</taxon>
        <taxon>Gammaproteobacteria</taxon>
        <taxon>Alteromonadales</taxon>
        <taxon>Idiomarinaceae</taxon>
        <taxon>Idiomarina</taxon>
    </lineage>
</organism>
<accession>A0A432ZIP1</accession>
<keyword evidence="1" id="KW-0472">Membrane</keyword>
<keyword evidence="1" id="KW-1133">Transmembrane helix</keyword>
<feature type="transmembrane region" description="Helical" evidence="1">
    <location>
        <begin position="93"/>
        <end position="111"/>
    </location>
</feature>
<comment type="caution">
    <text evidence="2">The sequence shown here is derived from an EMBL/GenBank/DDBJ whole genome shotgun (WGS) entry which is preliminary data.</text>
</comment>
<name>A0A432ZIP1_9GAMM</name>
<evidence type="ECO:0000256" key="1">
    <source>
        <dbReference type="SAM" id="Phobius"/>
    </source>
</evidence>
<keyword evidence="1" id="KW-0812">Transmembrane</keyword>
<dbReference type="AlphaFoldDB" id="A0A432ZIP1"/>
<dbReference type="Proteomes" id="UP000287908">
    <property type="component" value="Unassembled WGS sequence"/>
</dbReference>
<reference evidence="2 3" key="1">
    <citation type="journal article" date="2011" name="Front. Microbiol.">
        <title>Genomic signatures of strain selection and enhancement in Bacillus atrophaeus var. globigii, a historical biowarfare simulant.</title>
        <authorList>
            <person name="Gibbons H.S."/>
            <person name="Broomall S.M."/>
            <person name="McNew L.A."/>
            <person name="Daligault H."/>
            <person name="Chapman C."/>
            <person name="Bruce D."/>
            <person name="Karavis M."/>
            <person name="Krepps M."/>
            <person name="McGregor P.A."/>
            <person name="Hong C."/>
            <person name="Park K.H."/>
            <person name="Akmal A."/>
            <person name="Feldman A."/>
            <person name="Lin J.S."/>
            <person name="Chang W.E."/>
            <person name="Higgs B.W."/>
            <person name="Demirev P."/>
            <person name="Lindquist J."/>
            <person name="Liem A."/>
            <person name="Fochler E."/>
            <person name="Read T.D."/>
            <person name="Tapia R."/>
            <person name="Johnson S."/>
            <person name="Bishop-Lilly K.A."/>
            <person name="Detter C."/>
            <person name="Han C."/>
            <person name="Sozhamannan S."/>
            <person name="Rosenzweig C.N."/>
            <person name="Skowronski E.W."/>
        </authorList>
    </citation>
    <scope>NUCLEOTIDE SEQUENCE [LARGE SCALE GENOMIC DNA]</scope>
    <source>
        <strain evidence="2 3">CL-SP19</strain>
    </source>
</reference>
<keyword evidence="3" id="KW-1185">Reference proteome</keyword>
<dbReference type="GO" id="GO:0016746">
    <property type="term" value="F:acyltransferase activity"/>
    <property type="evidence" value="ECO:0007669"/>
    <property type="project" value="UniProtKB-KW"/>
</dbReference>
<dbReference type="EMBL" id="PIQF01000001">
    <property type="protein sequence ID" value="RUO77783.1"/>
    <property type="molecule type" value="Genomic_DNA"/>
</dbReference>
<keyword evidence="2" id="KW-0012">Acyltransferase</keyword>